<name>A0A286F6N1_9BACT</name>
<evidence type="ECO:0000313" key="6">
    <source>
        <dbReference type="EMBL" id="SOD78756.1"/>
    </source>
</evidence>
<dbReference type="SUPFAM" id="SSF46626">
    <property type="entry name" value="Cytochrome c"/>
    <property type="match status" value="2"/>
</dbReference>
<dbReference type="PANTHER" id="PTHR35008:SF8">
    <property type="entry name" value="ALCOHOL DEHYDROGENASE CYTOCHROME C SUBUNIT"/>
    <property type="match status" value="1"/>
</dbReference>
<evidence type="ECO:0000256" key="4">
    <source>
        <dbReference type="PROSITE-ProRule" id="PRU00433"/>
    </source>
</evidence>
<dbReference type="OrthoDB" id="9809720at2"/>
<dbReference type="PROSITE" id="PS51007">
    <property type="entry name" value="CYTC"/>
    <property type="match status" value="2"/>
</dbReference>
<dbReference type="InterPro" id="IPR036909">
    <property type="entry name" value="Cyt_c-like_dom_sf"/>
</dbReference>
<keyword evidence="2 4" id="KW-0479">Metal-binding</keyword>
<accession>A0A286F6N1</accession>
<dbReference type="GO" id="GO:0046872">
    <property type="term" value="F:metal ion binding"/>
    <property type="evidence" value="ECO:0007669"/>
    <property type="project" value="UniProtKB-KW"/>
</dbReference>
<evidence type="ECO:0000256" key="1">
    <source>
        <dbReference type="ARBA" id="ARBA00022617"/>
    </source>
</evidence>
<dbReference type="Proteomes" id="UP000219452">
    <property type="component" value="Unassembled WGS sequence"/>
</dbReference>
<organism evidence="6 7">
    <name type="scientific">Spirosoma fluviale</name>
    <dbReference type="NCBI Taxonomy" id="1597977"/>
    <lineage>
        <taxon>Bacteria</taxon>
        <taxon>Pseudomonadati</taxon>
        <taxon>Bacteroidota</taxon>
        <taxon>Cytophagia</taxon>
        <taxon>Cytophagales</taxon>
        <taxon>Cytophagaceae</taxon>
        <taxon>Spirosoma</taxon>
    </lineage>
</organism>
<dbReference type="RefSeq" id="WP_097124330.1">
    <property type="nucleotide sequence ID" value="NZ_OCNH01000001.1"/>
</dbReference>
<evidence type="ECO:0000259" key="5">
    <source>
        <dbReference type="PROSITE" id="PS51007"/>
    </source>
</evidence>
<evidence type="ECO:0000256" key="2">
    <source>
        <dbReference type="ARBA" id="ARBA00022723"/>
    </source>
</evidence>
<keyword evidence="1 4" id="KW-0349">Heme</keyword>
<gene>
    <name evidence="6" type="ORF">SAMN06269250_0625</name>
</gene>
<dbReference type="Gene3D" id="1.10.760.10">
    <property type="entry name" value="Cytochrome c-like domain"/>
    <property type="match status" value="2"/>
</dbReference>
<dbReference type="Pfam" id="PF00034">
    <property type="entry name" value="Cytochrom_C"/>
    <property type="match status" value="1"/>
</dbReference>
<dbReference type="AlphaFoldDB" id="A0A286F6N1"/>
<dbReference type="InterPro" id="IPR009056">
    <property type="entry name" value="Cyt_c-like_dom"/>
</dbReference>
<sequence length="332" mass="36217">MKKRIVKIVLGVLGAFVLVAGSALAYVKFGLPTVDPAPQMTINATSAQVEHGRYLANHVASCMHCHSSRDFSKLTGPNIAGTEGKGGEPFLREMGFPGNYYASNLTPDHLGEWTDGEVYRAITTGVSRDGHALFPVMPYMSYAQMAPSDINDIIAYLRTLKPIKNAVPASESDFPMNFIINTMPAQREPGTRPDTADHIAYGRYITTFAACADCHTPVNAQGAPLPGMDFAGGREFPLPTGTVRSMNITADQSGIGNWTKEVFIARFKAYADKSKPLPTVHEGEFNSVMPWTVVADMSEQDLGAVYEYLRSLKPVQHKVERFTPKAKLVASR</sequence>
<dbReference type="EMBL" id="OCNH01000001">
    <property type="protein sequence ID" value="SOD78756.1"/>
    <property type="molecule type" value="Genomic_DNA"/>
</dbReference>
<dbReference type="GO" id="GO:0020037">
    <property type="term" value="F:heme binding"/>
    <property type="evidence" value="ECO:0007669"/>
    <property type="project" value="InterPro"/>
</dbReference>
<dbReference type="InterPro" id="IPR051459">
    <property type="entry name" value="Cytochrome_c-type_DH"/>
</dbReference>
<protein>
    <submittedName>
        <fullName evidence="6">Cytochrome c</fullName>
    </submittedName>
</protein>
<feature type="domain" description="Cytochrome c" evidence="5">
    <location>
        <begin position="197"/>
        <end position="313"/>
    </location>
</feature>
<evidence type="ECO:0000313" key="7">
    <source>
        <dbReference type="Proteomes" id="UP000219452"/>
    </source>
</evidence>
<evidence type="ECO:0000256" key="3">
    <source>
        <dbReference type="ARBA" id="ARBA00023004"/>
    </source>
</evidence>
<reference evidence="7" key="1">
    <citation type="submission" date="2017-09" db="EMBL/GenBank/DDBJ databases">
        <authorList>
            <person name="Varghese N."/>
            <person name="Submissions S."/>
        </authorList>
    </citation>
    <scope>NUCLEOTIDE SEQUENCE [LARGE SCALE GENOMIC DNA]</scope>
    <source>
        <strain evidence="7">DSM 29961</strain>
    </source>
</reference>
<dbReference type="GO" id="GO:0009055">
    <property type="term" value="F:electron transfer activity"/>
    <property type="evidence" value="ECO:0007669"/>
    <property type="project" value="InterPro"/>
</dbReference>
<proteinExistence type="predicted"/>
<keyword evidence="7" id="KW-1185">Reference proteome</keyword>
<feature type="domain" description="Cytochrome c" evidence="5">
    <location>
        <begin position="47"/>
        <end position="161"/>
    </location>
</feature>
<dbReference type="PANTHER" id="PTHR35008">
    <property type="entry name" value="BLL4482 PROTEIN-RELATED"/>
    <property type="match status" value="1"/>
</dbReference>
<keyword evidence="3 4" id="KW-0408">Iron</keyword>